<dbReference type="eggNOG" id="ENOG5032X8M">
    <property type="taxonomic scope" value="Bacteria"/>
</dbReference>
<evidence type="ECO:0000313" key="2">
    <source>
        <dbReference type="EMBL" id="CCJ33114.1"/>
    </source>
</evidence>
<evidence type="ECO:0000313" key="3">
    <source>
        <dbReference type="Proteomes" id="UP000007652"/>
    </source>
</evidence>
<organism evidence="2 3">
    <name type="scientific">Caloramator australicus RC3</name>
    <dbReference type="NCBI Taxonomy" id="857293"/>
    <lineage>
        <taxon>Bacteria</taxon>
        <taxon>Bacillati</taxon>
        <taxon>Bacillota</taxon>
        <taxon>Clostridia</taxon>
        <taxon>Eubacteriales</taxon>
        <taxon>Clostridiaceae</taxon>
        <taxon>Caloramator</taxon>
    </lineage>
</organism>
<dbReference type="OrthoDB" id="1415778at2"/>
<feature type="transmembrane region" description="Helical" evidence="1">
    <location>
        <begin position="245"/>
        <end position="270"/>
    </location>
</feature>
<dbReference type="AlphaFoldDB" id="I7K6C7"/>
<evidence type="ECO:0000256" key="1">
    <source>
        <dbReference type="SAM" id="Phobius"/>
    </source>
</evidence>
<sequence>MKTKISNLSKHIKNIYGKVKDDHLKPIFISLLKSKDDFQYTFDTKDLLEAIRRAYPDLKDSSVEDIGRYINSLDDAQLKGFINNLKGVYHEIKFVEFENKDKDHYFAKLFTETNHPGSDVILYNTKTGEVEYLQLKATDDINYIKEAMVKYPDIRIASTKEVAERLHIDTTGMSNEEITKTVKREIERIKDYGDKDLTDYIPKGLFWYTLFQIYPLFLDYKNKKISFEELKNSLKTILGYRLTNFLIFSILLSIPFVSNITMLFLIYSLLKEGYDIFKN</sequence>
<keyword evidence="1" id="KW-0812">Transmembrane</keyword>
<gene>
    <name evidence="2" type="ORF">CAAU_1030</name>
</gene>
<keyword evidence="1" id="KW-1133">Transmembrane helix</keyword>
<comment type="caution">
    <text evidence="2">The sequence shown here is derived from an EMBL/GenBank/DDBJ whole genome shotgun (WGS) entry which is preliminary data.</text>
</comment>
<proteinExistence type="predicted"/>
<reference evidence="2 3" key="1">
    <citation type="journal article" date="2011" name="J. Bacteriol.">
        <title>Draft genome sequence of Caloramator australicus strain RC3T, a thermoanaerobe from the Great Artesian Basin of Australia.</title>
        <authorList>
            <person name="Ogg C.D."/>
            <person name="Patel B.K.C."/>
        </authorList>
    </citation>
    <scope>NUCLEOTIDE SEQUENCE [LARGE SCALE GENOMIC DNA]</scope>
    <source>
        <strain evidence="2 3">RC3</strain>
    </source>
</reference>
<keyword evidence="3" id="KW-1185">Reference proteome</keyword>
<accession>I7K6C7</accession>
<dbReference type="Proteomes" id="UP000007652">
    <property type="component" value="Unassembled WGS sequence"/>
</dbReference>
<dbReference type="RefSeq" id="WP_008908386.1">
    <property type="nucleotide sequence ID" value="NZ_CAKP01000060.1"/>
</dbReference>
<protein>
    <submittedName>
        <fullName evidence="2">Uncharacterized protein</fullName>
    </submittedName>
</protein>
<keyword evidence="1" id="KW-0472">Membrane</keyword>
<dbReference type="EMBL" id="CAKP01000060">
    <property type="protein sequence ID" value="CCJ33114.1"/>
    <property type="molecule type" value="Genomic_DNA"/>
</dbReference>
<name>I7K6C7_9CLOT</name>
<dbReference type="STRING" id="857293.CAAU_1030"/>